<dbReference type="GO" id="GO:0016020">
    <property type="term" value="C:membrane"/>
    <property type="evidence" value="ECO:0007669"/>
    <property type="project" value="UniProtKB-SubCell"/>
</dbReference>
<dbReference type="GO" id="GO:0017004">
    <property type="term" value="P:cytochrome complex assembly"/>
    <property type="evidence" value="ECO:0007669"/>
    <property type="project" value="InterPro"/>
</dbReference>
<protein>
    <submittedName>
        <fullName evidence="7">Heme exporter protein B</fullName>
    </submittedName>
</protein>
<evidence type="ECO:0000313" key="8">
    <source>
        <dbReference type="Proteomes" id="UP000198771"/>
    </source>
</evidence>
<feature type="transmembrane region" description="Helical" evidence="6">
    <location>
        <begin position="12"/>
        <end position="38"/>
    </location>
</feature>
<evidence type="ECO:0000313" key="7">
    <source>
        <dbReference type="EMBL" id="SDB04917.1"/>
    </source>
</evidence>
<dbReference type="RefSeq" id="WP_092116392.1">
    <property type="nucleotide sequence ID" value="NZ_FMXO01000001.1"/>
</dbReference>
<feature type="transmembrane region" description="Helical" evidence="6">
    <location>
        <begin position="127"/>
        <end position="150"/>
    </location>
</feature>
<evidence type="ECO:0000256" key="4">
    <source>
        <dbReference type="ARBA" id="ARBA00022989"/>
    </source>
</evidence>
<keyword evidence="3 6" id="KW-0812">Transmembrane</keyword>
<gene>
    <name evidence="7" type="ORF">SAMN05660653_00246</name>
</gene>
<feature type="transmembrane region" description="Helical" evidence="6">
    <location>
        <begin position="197"/>
        <end position="220"/>
    </location>
</feature>
<reference evidence="7 8" key="1">
    <citation type="submission" date="2016-10" db="EMBL/GenBank/DDBJ databases">
        <authorList>
            <person name="de Groot N.N."/>
        </authorList>
    </citation>
    <scope>NUCLEOTIDE SEQUENCE [LARGE SCALE GENOMIC DNA]</scope>
    <source>
        <strain evidence="7 8">ASO4-2</strain>
    </source>
</reference>
<comment type="similarity">
    <text evidence="2">Belongs to the CcmB/CycW/HelB family.</text>
</comment>
<comment type="subcellular location">
    <subcellularLocation>
        <location evidence="1">Membrane</location>
        <topology evidence="1">Multi-pass membrane protein</topology>
    </subcellularLocation>
</comment>
<dbReference type="Pfam" id="PF03379">
    <property type="entry name" value="CcmB"/>
    <property type="match status" value="1"/>
</dbReference>
<dbReference type="OrthoDB" id="5459399at2"/>
<dbReference type="GO" id="GO:0015232">
    <property type="term" value="F:heme transmembrane transporter activity"/>
    <property type="evidence" value="ECO:0007669"/>
    <property type="project" value="InterPro"/>
</dbReference>
<name>A0A1G6A920_9BACT</name>
<keyword evidence="5 6" id="KW-0472">Membrane</keyword>
<evidence type="ECO:0000256" key="3">
    <source>
        <dbReference type="ARBA" id="ARBA00022692"/>
    </source>
</evidence>
<dbReference type="InterPro" id="IPR003544">
    <property type="entry name" value="Cyt_c_biogenesis_CcmB"/>
</dbReference>
<proteinExistence type="inferred from homology"/>
<keyword evidence="4 6" id="KW-1133">Transmembrane helix</keyword>
<evidence type="ECO:0000256" key="5">
    <source>
        <dbReference type="ARBA" id="ARBA00023136"/>
    </source>
</evidence>
<feature type="transmembrane region" description="Helical" evidence="6">
    <location>
        <begin position="50"/>
        <end position="73"/>
    </location>
</feature>
<feature type="transmembrane region" description="Helical" evidence="6">
    <location>
        <begin position="94"/>
        <end position="121"/>
    </location>
</feature>
<dbReference type="AlphaFoldDB" id="A0A1G6A920"/>
<dbReference type="STRING" id="617002.SAMN05660653_00246"/>
<evidence type="ECO:0000256" key="6">
    <source>
        <dbReference type="SAM" id="Phobius"/>
    </source>
</evidence>
<evidence type="ECO:0000256" key="2">
    <source>
        <dbReference type="ARBA" id="ARBA00010544"/>
    </source>
</evidence>
<dbReference type="Proteomes" id="UP000198771">
    <property type="component" value="Unassembled WGS sequence"/>
</dbReference>
<dbReference type="EMBL" id="FMXO01000001">
    <property type="protein sequence ID" value="SDB04917.1"/>
    <property type="molecule type" value="Genomic_DNA"/>
</dbReference>
<evidence type="ECO:0000256" key="1">
    <source>
        <dbReference type="ARBA" id="ARBA00004141"/>
    </source>
</evidence>
<sequence length="223" mass="23596">MPRFLILTFKDLRLMLGLGLGLVQTVLLGLLIIFVFSLSLPIGETMSGQAAASIFWLASVFGLVLLFNALYHIEEGNSVRLGLLLAPIAPGTVFLGKALAGAVLLFLAQIFFLLGLVVFLGQSLHGQWLWALGLVAAMNLGLVVMGSLLGALSQGQAARESLLSVILFPLLVPLLLGGVKVGGSLLAGVGIQDETQWMVLILAFDALFTAVALILFPLVFREG</sequence>
<organism evidence="7 8">
    <name type="scientific">Desulfonatronum thiosulfatophilum</name>
    <dbReference type="NCBI Taxonomy" id="617002"/>
    <lineage>
        <taxon>Bacteria</taxon>
        <taxon>Pseudomonadati</taxon>
        <taxon>Thermodesulfobacteriota</taxon>
        <taxon>Desulfovibrionia</taxon>
        <taxon>Desulfovibrionales</taxon>
        <taxon>Desulfonatronaceae</taxon>
        <taxon>Desulfonatronum</taxon>
    </lineage>
</organism>
<accession>A0A1G6A920</accession>
<feature type="transmembrane region" description="Helical" evidence="6">
    <location>
        <begin position="162"/>
        <end position="191"/>
    </location>
</feature>
<keyword evidence="8" id="KW-1185">Reference proteome</keyword>